<dbReference type="SUPFAM" id="SSF53067">
    <property type="entry name" value="Actin-like ATPase domain"/>
    <property type="match status" value="1"/>
</dbReference>
<name>F5Y0Q7_RAMTT</name>
<keyword evidence="3" id="KW-0813">Transport</keyword>
<dbReference type="InterPro" id="IPR007812">
    <property type="entry name" value="T2SS_protein-GspL"/>
</dbReference>
<evidence type="ECO:0000313" key="12">
    <source>
        <dbReference type="EMBL" id="AEG94651.1"/>
    </source>
</evidence>
<dbReference type="PATRIC" id="fig|365046.3.peg.3627"/>
<sequence length="401" mass="41959">MSSLFVLLPTEPATAGTEFGFVLTPDGQTVGEHGSAPAALLPAPAGAAAEVVAVVPAAALSWHQVELPKGLSAASPRLRAVLEGLLEERLLDEPEALHFALQPQPPAGAPAWVAVCERAWLRAGVQALEAAGRPVGRIVPEFTPQDPPAVHAIGEPESALLVAASAGGVLALPLTAASLPLLPALPEHSVCTAEPAVAAQAEQLLQQPVTLQLPAQRWLLAAQSRWDLAQFDFASSLRARRLKKLATGGAELLRAPQWRPARWGAALLVAANLVGLNAWAWKERAALDDKRERVREVLTQTFPQVKVVVDAPVQMEREVAALRRATGASSGRDLEAMLSALASLGAGQPAGGIEYNGSELRVKGLGWNTEQARRAAASLKGQGYAVALQGDTLVVSPEALP</sequence>
<dbReference type="NCBIfam" id="TIGR01709">
    <property type="entry name" value="typeII_sec_gspL"/>
    <property type="match status" value="1"/>
</dbReference>
<evidence type="ECO:0000256" key="4">
    <source>
        <dbReference type="ARBA" id="ARBA00022475"/>
    </source>
</evidence>
<evidence type="ECO:0000256" key="7">
    <source>
        <dbReference type="ARBA" id="ARBA00022927"/>
    </source>
</evidence>
<keyword evidence="7" id="KW-0653">Protein transport</keyword>
<keyword evidence="13" id="KW-1185">Reference proteome</keyword>
<dbReference type="InterPro" id="IPR043129">
    <property type="entry name" value="ATPase_NBD"/>
</dbReference>
<keyword evidence="9" id="KW-0472">Membrane</keyword>
<dbReference type="AlphaFoldDB" id="F5Y0Q7"/>
<evidence type="ECO:0000313" key="13">
    <source>
        <dbReference type="Proteomes" id="UP000008385"/>
    </source>
</evidence>
<keyword evidence="6" id="KW-0812">Transmembrane</keyword>
<dbReference type="eggNOG" id="COG3297">
    <property type="taxonomic scope" value="Bacteria"/>
</dbReference>
<evidence type="ECO:0000256" key="1">
    <source>
        <dbReference type="ARBA" id="ARBA00004377"/>
    </source>
</evidence>
<evidence type="ECO:0000256" key="8">
    <source>
        <dbReference type="ARBA" id="ARBA00022989"/>
    </source>
</evidence>
<dbReference type="GO" id="GO:0015628">
    <property type="term" value="P:protein secretion by the type II secretion system"/>
    <property type="evidence" value="ECO:0007669"/>
    <property type="project" value="InterPro"/>
</dbReference>
<dbReference type="Pfam" id="PF12693">
    <property type="entry name" value="GspL_C"/>
    <property type="match status" value="1"/>
</dbReference>
<dbReference type="HOGENOM" id="CLU_640597_0_0_4"/>
<dbReference type="GO" id="GO:0005886">
    <property type="term" value="C:plasma membrane"/>
    <property type="evidence" value="ECO:0007669"/>
    <property type="project" value="UniProtKB-SubCell"/>
</dbReference>
<protein>
    <submittedName>
        <fullName evidence="12">Candidate general secretion pathway protein L, component of type II secretion system</fullName>
    </submittedName>
</protein>
<keyword evidence="5" id="KW-0997">Cell inner membrane</keyword>
<dbReference type="Proteomes" id="UP000008385">
    <property type="component" value="Chromosome"/>
</dbReference>
<dbReference type="KEGG" id="rta:Rta_35380"/>
<proteinExistence type="inferred from homology"/>
<comment type="subcellular location">
    <subcellularLocation>
        <location evidence="1">Cell inner membrane</location>
        <topology evidence="1">Single-pass membrane protein</topology>
    </subcellularLocation>
</comment>
<dbReference type="InterPro" id="IPR024230">
    <property type="entry name" value="GspL_cyto_dom"/>
</dbReference>
<feature type="domain" description="GspL cytoplasmic actin-ATPase-like" evidence="10">
    <location>
        <begin position="48"/>
        <end position="234"/>
    </location>
</feature>
<feature type="domain" description="GspL periplasmic" evidence="11">
    <location>
        <begin position="257"/>
        <end position="355"/>
    </location>
</feature>
<dbReference type="InterPro" id="IPR025691">
    <property type="entry name" value="GspL_pp_dom"/>
</dbReference>
<evidence type="ECO:0000256" key="5">
    <source>
        <dbReference type="ARBA" id="ARBA00022519"/>
    </source>
</evidence>
<dbReference type="RefSeq" id="WP_013902882.1">
    <property type="nucleotide sequence ID" value="NC_015677.1"/>
</dbReference>
<evidence type="ECO:0000256" key="2">
    <source>
        <dbReference type="ARBA" id="ARBA00005318"/>
    </source>
</evidence>
<keyword evidence="4" id="KW-1003">Cell membrane</keyword>
<reference evidence="12 13" key="2">
    <citation type="journal article" date="2011" name="PLoS ONE">
        <title>The Cyst-Dividing Bacterium Ramlibacter tataouinensis TTB310 Genome Reveals a Well-Stocked Toolbox for Adaptation to a Desert Environment.</title>
        <authorList>
            <person name="De Luca G."/>
            <person name="Barakat M."/>
            <person name="Ortet P."/>
            <person name="Fochesato S."/>
            <person name="Jourlin-Castelli C."/>
            <person name="Ansaldi M."/>
            <person name="Py B."/>
            <person name="Fichant G."/>
            <person name="Coutinho P.M."/>
            <person name="Voulhoux R."/>
            <person name="Bastien O."/>
            <person name="Marechal E."/>
            <person name="Henrissat B."/>
            <person name="Quentin Y."/>
            <person name="Noirot P."/>
            <person name="Filloux A."/>
            <person name="Mejean V."/>
            <person name="Dubow M.S."/>
            <person name="Barras F."/>
            <person name="Barbe V."/>
            <person name="Weissenbach J."/>
            <person name="Mihalcescu I."/>
            <person name="Vermeglio A."/>
            <person name="Achouak W."/>
            <person name="Heulin T."/>
        </authorList>
    </citation>
    <scope>NUCLEOTIDE SEQUENCE [LARGE SCALE GENOMIC DNA]</scope>
    <source>
        <strain evidence="13">ATCC BAA-407 / DSM 14655 / LMG 21543 / TTB310</strain>
    </source>
</reference>
<evidence type="ECO:0000256" key="9">
    <source>
        <dbReference type="ARBA" id="ARBA00023136"/>
    </source>
</evidence>
<keyword evidence="8" id="KW-1133">Transmembrane helix</keyword>
<gene>
    <name evidence="12" type="primary">gspL</name>
    <name evidence="12" type="ordered locus">Rta_35380</name>
</gene>
<dbReference type="GO" id="GO:0009276">
    <property type="term" value="C:Gram-negative-bacterium-type cell wall"/>
    <property type="evidence" value="ECO:0007669"/>
    <property type="project" value="InterPro"/>
</dbReference>
<dbReference type="GO" id="GO:0015627">
    <property type="term" value="C:type II protein secretion system complex"/>
    <property type="evidence" value="ECO:0007669"/>
    <property type="project" value="InterPro"/>
</dbReference>
<evidence type="ECO:0000256" key="6">
    <source>
        <dbReference type="ARBA" id="ARBA00022692"/>
    </source>
</evidence>
<dbReference type="STRING" id="365046.Rta_35380"/>
<evidence type="ECO:0000256" key="3">
    <source>
        <dbReference type="ARBA" id="ARBA00022448"/>
    </source>
</evidence>
<dbReference type="Gene3D" id="3.30.420.380">
    <property type="match status" value="1"/>
</dbReference>
<organism evidence="12 13">
    <name type="scientific">Ramlibacter tataouinensis (strain ATCC BAA-407 / DSM 14655 / LMG 21543 / TTB310)</name>
    <dbReference type="NCBI Taxonomy" id="365046"/>
    <lineage>
        <taxon>Bacteria</taxon>
        <taxon>Pseudomonadati</taxon>
        <taxon>Pseudomonadota</taxon>
        <taxon>Betaproteobacteria</taxon>
        <taxon>Burkholderiales</taxon>
        <taxon>Comamonadaceae</taxon>
        <taxon>Ramlibacter</taxon>
    </lineage>
</organism>
<reference evidence="13" key="1">
    <citation type="submission" date="2006-01" db="EMBL/GenBank/DDBJ databases">
        <title>Genome of the cyst-dividing bacterium Ramlibacter tataouinensis.</title>
        <authorList>
            <person name="Barakat M."/>
            <person name="Ortet P."/>
            <person name="De Luca G."/>
            <person name="Jourlin-Castelli C."/>
            <person name="Ansaldi M."/>
            <person name="Py B."/>
            <person name="Fichant G."/>
            <person name="Coutinho P."/>
            <person name="Voulhoux R."/>
            <person name="Bastien O."/>
            <person name="Roy S."/>
            <person name="Marechal E."/>
            <person name="Henrissat B."/>
            <person name="Quentin Y."/>
            <person name="Noirot P."/>
            <person name="Filloux A."/>
            <person name="Mejean V."/>
            <person name="DuBow M."/>
            <person name="Barras F."/>
            <person name="Heulin T."/>
        </authorList>
    </citation>
    <scope>NUCLEOTIDE SEQUENCE [LARGE SCALE GENOMIC DNA]</scope>
    <source>
        <strain evidence="13">ATCC BAA-407 / DSM 14655 / LMG 21543 / TTB310</strain>
    </source>
</reference>
<dbReference type="Pfam" id="PF05134">
    <property type="entry name" value="T2SSL"/>
    <property type="match status" value="1"/>
</dbReference>
<evidence type="ECO:0000259" key="10">
    <source>
        <dbReference type="Pfam" id="PF05134"/>
    </source>
</evidence>
<accession>F5Y0Q7</accession>
<dbReference type="OrthoDB" id="8557903at2"/>
<evidence type="ECO:0000259" key="11">
    <source>
        <dbReference type="Pfam" id="PF12693"/>
    </source>
</evidence>
<comment type="similarity">
    <text evidence="2">Belongs to the GSP L family.</text>
</comment>
<dbReference type="EMBL" id="CP000245">
    <property type="protein sequence ID" value="AEG94651.1"/>
    <property type="molecule type" value="Genomic_DNA"/>
</dbReference>